<keyword evidence="2" id="KW-1185">Reference proteome</keyword>
<protein>
    <submittedName>
        <fullName evidence="1">Uncharacterized protein</fullName>
    </submittedName>
</protein>
<dbReference type="EMBL" id="SNYC01000007">
    <property type="protein sequence ID" value="TDQ06976.1"/>
    <property type="molecule type" value="Genomic_DNA"/>
</dbReference>
<evidence type="ECO:0000313" key="2">
    <source>
        <dbReference type="Proteomes" id="UP000295620"/>
    </source>
</evidence>
<organism evidence="1 2">
    <name type="scientific">Pedobacter metabolipauper</name>
    <dbReference type="NCBI Taxonomy" id="425513"/>
    <lineage>
        <taxon>Bacteria</taxon>
        <taxon>Pseudomonadati</taxon>
        <taxon>Bacteroidota</taxon>
        <taxon>Sphingobacteriia</taxon>
        <taxon>Sphingobacteriales</taxon>
        <taxon>Sphingobacteriaceae</taxon>
        <taxon>Pedobacter</taxon>
    </lineage>
</organism>
<evidence type="ECO:0000313" key="1">
    <source>
        <dbReference type="EMBL" id="TDQ06976.1"/>
    </source>
</evidence>
<reference evidence="1 2" key="1">
    <citation type="submission" date="2019-03" db="EMBL/GenBank/DDBJ databases">
        <title>Genomic Encyclopedia of Archaeal and Bacterial Type Strains, Phase II (KMG-II): from individual species to whole genera.</title>
        <authorList>
            <person name="Goeker M."/>
        </authorList>
    </citation>
    <scope>NUCLEOTIDE SEQUENCE [LARGE SCALE GENOMIC DNA]</scope>
    <source>
        <strain evidence="1 2">DSM 19035</strain>
    </source>
</reference>
<accession>A0A4R6STM3</accession>
<dbReference type="AlphaFoldDB" id="A0A4R6STM3"/>
<sequence>MTNRTVVFCYRKIIDIHSVLTWEKMIFEDSYLEFKMQFQYFNADRLYYTFADLHHHVPAADRLHFLISPSIAGYMQQFNELIPDVLNTLGKHFMSFKNFKFELINSDIRSIEKHQVAVNFYSEPMAWLDSIGNYLLLSDPLGVEEPRLTNLYQLQPFVNIHSLRSE</sequence>
<dbReference type="RefSeq" id="WP_133577799.1">
    <property type="nucleotide sequence ID" value="NZ_SNYC01000007.1"/>
</dbReference>
<name>A0A4R6STM3_9SPHI</name>
<dbReference type="OrthoDB" id="793934at2"/>
<comment type="caution">
    <text evidence="1">The sequence shown here is derived from an EMBL/GenBank/DDBJ whole genome shotgun (WGS) entry which is preliminary data.</text>
</comment>
<gene>
    <name evidence="1" type="ORF">ATK78_3992</name>
</gene>
<proteinExistence type="predicted"/>
<dbReference type="Proteomes" id="UP000295620">
    <property type="component" value="Unassembled WGS sequence"/>
</dbReference>